<organism evidence="3 4">
    <name type="scientific">Hibiscus syriacus</name>
    <name type="common">Rose of Sharon</name>
    <dbReference type="NCBI Taxonomy" id="106335"/>
    <lineage>
        <taxon>Eukaryota</taxon>
        <taxon>Viridiplantae</taxon>
        <taxon>Streptophyta</taxon>
        <taxon>Embryophyta</taxon>
        <taxon>Tracheophyta</taxon>
        <taxon>Spermatophyta</taxon>
        <taxon>Magnoliopsida</taxon>
        <taxon>eudicotyledons</taxon>
        <taxon>Gunneridae</taxon>
        <taxon>Pentapetalae</taxon>
        <taxon>rosids</taxon>
        <taxon>malvids</taxon>
        <taxon>Malvales</taxon>
        <taxon>Malvaceae</taxon>
        <taxon>Malvoideae</taxon>
        <taxon>Hibiscus</taxon>
    </lineage>
</organism>
<proteinExistence type="inferred from homology"/>
<gene>
    <name evidence="3" type="ORF">F3Y22_tig00109972pilonHSYRG00412</name>
</gene>
<dbReference type="AlphaFoldDB" id="A0A6A3BV69"/>
<evidence type="ECO:0000313" key="4">
    <source>
        <dbReference type="Proteomes" id="UP000436088"/>
    </source>
</evidence>
<dbReference type="EMBL" id="VEPZ02000792">
    <property type="protein sequence ID" value="KAE8719298.1"/>
    <property type="molecule type" value="Genomic_DNA"/>
</dbReference>
<sequence length="347" mass="38562">MRALTTGAKQTDKSSIFDDWSIKQITLKRRFEYDGCNEMVCRRYCPGRKGGFEAVWGPRRAMPPPFHFAPQLPRHCSGRLCRGTAAGACGNANANNEGDSPIKEEVVGEDKAVELNDPRHNETFKTCDLFDGLMMATLSEDGSQMDATYHGLQCSVDFVSAPFLIQESSFKRANGSIETLKLDLMDPATSMYHDADLIVFNTGKTITKKATTCTSAQSPESVSEGSNNLVEMGRRKRQLQSDSGFLQGILCCPFWGGQWNSGGKYQNSSHIPQRKQAHRLPESVHPSIYRGNKTEEDGIARWRFKIAVIGACQSTRHLERAAVCFIAEGWEGNLGEMSKSRPLIEFM</sequence>
<feature type="domain" description="Trichome birefringence-like C-terminal" evidence="2">
    <location>
        <begin position="140"/>
        <end position="235"/>
    </location>
</feature>
<name>A0A6A3BV69_HIBSY</name>
<dbReference type="GO" id="GO:0016740">
    <property type="term" value="F:transferase activity"/>
    <property type="evidence" value="ECO:0007669"/>
    <property type="project" value="InterPro"/>
</dbReference>
<comment type="similarity">
    <text evidence="1">Belongs to the PC-esterase family. TBL subfamily.</text>
</comment>
<reference evidence="3" key="1">
    <citation type="submission" date="2019-09" db="EMBL/GenBank/DDBJ databases">
        <title>Draft genome information of white flower Hibiscus syriacus.</title>
        <authorList>
            <person name="Kim Y.-M."/>
        </authorList>
    </citation>
    <scope>NUCLEOTIDE SEQUENCE [LARGE SCALE GENOMIC DNA]</scope>
    <source>
        <strain evidence="3">YM2019G1</strain>
    </source>
</reference>
<protein>
    <recommendedName>
        <fullName evidence="2">Trichome birefringence-like C-terminal domain-containing protein</fullName>
    </recommendedName>
</protein>
<comment type="caution">
    <text evidence="3">The sequence shown here is derived from an EMBL/GenBank/DDBJ whole genome shotgun (WGS) entry which is preliminary data.</text>
</comment>
<dbReference type="Proteomes" id="UP000436088">
    <property type="component" value="Unassembled WGS sequence"/>
</dbReference>
<evidence type="ECO:0000259" key="2">
    <source>
        <dbReference type="Pfam" id="PF13839"/>
    </source>
</evidence>
<keyword evidence="4" id="KW-1185">Reference proteome</keyword>
<evidence type="ECO:0000256" key="1">
    <source>
        <dbReference type="ARBA" id="ARBA00007727"/>
    </source>
</evidence>
<dbReference type="InterPro" id="IPR026057">
    <property type="entry name" value="TBL_C"/>
</dbReference>
<dbReference type="Pfam" id="PF13839">
    <property type="entry name" value="PC-Esterase"/>
    <property type="match status" value="1"/>
</dbReference>
<accession>A0A6A3BV69</accession>
<evidence type="ECO:0000313" key="3">
    <source>
        <dbReference type="EMBL" id="KAE8719298.1"/>
    </source>
</evidence>